<evidence type="ECO:0000313" key="5">
    <source>
        <dbReference type="Proteomes" id="UP000283634"/>
    </source>
</evidence>
<dbReference type="AlphaFoldDB" id="A0A3R7NTC0"/>
<dbReference type="GO" id="GO:0016787">
    <property type="term" value="F:hydrolase activity"/>
    <property type="evidence" value="ECO:0007669"/>
    <property type="project" value="InterPro"/>
</dbReference>
<keyword evidence="2" id="KW-0732">Signal</keyword>
<dbReference type="PANTHER" id="PTHR46546:SF6">
    <property type="entry name" value="PROTEIN PHOSPHATASE, PUTATIVE-RELATED"/>
    <property type="match status" value="1"/>
</dbReference>
<feature type="domain" description="Calcineurin-like phosphoesterase" evidence="3">
    <location>
        <begin position="25"/>
        <end position="247"/>
    </location>
</feature>
<feature type="chain" id="PRO_5018672825" evidence="2">
    <location>
        <begin position="24"/>
        <end position="370"/>
    </location>
</feature>
<feature type="signal peptide" evidence="2">
    <location>
        <begin position="1"/>
        <end position="23"/>
    </location>
</feature>
<reference evidence="4 5" key="1">
    <citation type="journal article" date="2018" name="BMC Genomics">
        <title>Genomic comparison of Trypanosoma conorhini and Trypanosoma rangeli to Trypanosoma cruzi strains of high and low virulence.</title>
        <authorList>
            <person name="Bradwell K.R."/>
            <person name="Koparde V.N."/>
            <person name="Matveyev A.V."/>
            <person name="Serrano M.G."/>
            <person name="Alves J.M."/>
            <person name="Parikh H."/>
            <person name="Huang B."/>
            <person name="Lee V."/>
            <person name="Espinosa-Alvarez O."/>
            <person name="Ortiz P.A."/>
            <person name="Costa-Martins A.G."/>
            <person name="Teixeira M.M."/>
            <person name="Buck G.A."/>
        </authorList>
    </citation>
    <scope>NUCLEOTIDE SEQUENCE [LARGE SCALE GENOMIC DNA]</scope>
    <source>
        <strain evidence="4 5">AM80</strain>
    </source>
</reference>
<name>A0A3R7NTC0_TRYRA</name>
<dbReference type="Pfam" id="PF00149">
    <property type="entry name" value="Metallophos"/>
    <property type="match status" value="1"/>
</dbReference>
<dbReference type="GeneID" id="40324911"/>
<evidence type="ECO:0000256" key="1">
    <source>
        <dbReference type="SAM" id="Phobius"/>
    </source>
</evidence>
<accession>A0A3R7NTC0</accession>
<dbReference type="VEuPathDB" id="TriTrypDB:TRSC58_01234"/>
<evidence type="ECO:0000256" key="2">
    <source>
        <dbReference type="SAM" id="SignalP"/>
    </source>
</evidence>
<comment type="caution">
    <text evidence="4">The sequence shown here is derived from an EMBL/GenBank/DDBJ whole genome shotgun (WGS) entry which is preliminary data.</text>
</comment>
<dbReference type="RefSeq" id="XP_029242122.1">
    <property type="nucleotide sequence ID" value="XM_029378035.1"/>
</dbReference>
<evidence type="ECO:0000313" key="4">
    <source>
        <dbReference type="EMBL" id="RNF11341.1"/>
    </source>
</evidence>
<dbReference type="PANTHER" id="PTHR46546">
    <property type="entry name" value="SHEWANELLA-LIKE PROTEIN PHOSPHATASE 1"/>
    <property type="match status" value="1"/>
</dbReference>
<proteinExistence type="predicted"/>
<dbReference type="OrthoDB" id="5976022at2759"/>
<dbReference type="Gene3D" id="3.60.21.10">
    <property type="match status" value="1"/>
</dbReference>
<organism evidence="4 5">
    <name type="scientific">Trypanosoma rangeli</name>
    <dbReference type="NCBI Taxonomy" id="5698"/>
    <lineage>
        <taxon>Eukaryota</taxon>
        <taxon>Discoba</taxon>
        <taxon>Euglenozoa</taxon>
        <taxon>Kinetoplastea</taxon>
        <taxon>Metakinetoplastina</taxon>
        <taxon>Trypanosomatida</taxon>
        <taxon>Trypanosomatidae</taxon>
        <taxon>Trypanosoma</taxon>
        <taxon>Herpetosoma</taxon>
    </lineage>
</organism>
<keyword evidence="5" id="KW-1185">Reference proteome</keyword>
<gene>
    <name evidence="4" type="ORF">TraAM80_00978</name>
</gene>
<feature type="transmembrane region" description="Helical" evidence="1">
    <location>
        <begin position="323"/>
        <end position="345"/>
    </location>
</feature>
<sequence>MWLTLLYLWVLLISFAGTNHCAGRRIVAVGDLHGDLNQALSILHVAGLVNKRQHWTGKDAYLVQLGDVLDVGPDDLTIVRLLMKLEKEAQAEGGNVIQLLGNHEIRNLLGDYSAVDRASLAHSGGKHGRTESLSNRTALGMYLRTRKAIFHHREFLFMHGGFSTATGRAIDGIKAVNKFNTAMRDALVYDKQSSMGKTALDLDEKKYSKVANPILVRSIYNVRCSELKKVLTKKFPGIKSVVVGHVPHNSQDFSDWRLCGGRLIDIDFGLSRWKKGDPGHVAALEIEDTTGHVQLLESTVKFLNYEPDVHSFAGPDVKHSLPFVRLAVIVVSLIIIVWFLVMWLCSRVRNKPLSAASQEVYDSVALRANL</sequence>
<dbReference type="InterPro" id="IPR029052">
    <property type="entry name" value="Metallo-depent_PP-like"/>
</dbReference>
<dbReference type="OMA" id="ATWHVQL"/>
<keyword evidence="1" id="KW-1133">Transmembrane helix</keyword>
<dbReference type="Proteomes" id="UP000283634">
    <property type="component" value="Unassembled WGS sequence"/>
</dbReference>
<keyword evidence="1" id="KW-0812">Transmembrane</keyword>
<dbReference type="EMBL" id="MKGL01000019">
    <property type="protein sequence ID" value="RNF11341.1"/>
    <property type="molecule type" value="Genomic_DNA"/>
</dbReference>
<dbReference type="InterPro" id="IPR004843">
    <property type="entry name" value="Calcineurin-like_PHP"/>
</dbReference>
<dbReference type="SUPFAM" id="SSF56300">
    <property type="entry name" value="Metallo-dependent phosphatases"/>
    <property type="match status" value="1"/>
</dbReference>
<evidence type="ECO:0000259" key="3">
    <source>
        <dbReference type="Pfam" id="PF00149"/>
    </source>
</evidence>
<keyword evidence="1" id="KW-0472">Membrane</keyword>
<protein>
    <submittedName>
        <fullName evidence="4">Serine/threonine protein phosphatase</fullName>
    </submittedName>
</protein>